<dbReference type="InterPro" id="IPR006153">
    <property type="entry name" value="Cation/H_exchanger_TM"/>
</dbReference>
<name>A0A4R4RCB6_9ACTN</name>
<evidence type="ECO:0000256" key="7">
    <source>
        <dbReference type="ARBA" id="ARBA00023065"/>
    </source>
</evidence>
<feature type="transmembrane region" description="Helical" evidence="9">
    <location>
        <begin position="140"/>
        <end position="161"/>
    </location>
</feature>
<dbReference type="AlphaFoldDB" id="A0A4R4RCB6"/>
<evidence type="ECO:0000256" key="4">
    <source>
        <dbReference type="ARBA" id="ARBA00022449"/>
    </source>
</evidence>
<dbReference type="OrthoDB" id="9793589at2"/>
<evidence type="ECO:0000256" key="3">
    <source>
        <dbReference type="ARBA" id="ARBA00022448"/>
    </source>
</evidence>
<keyword evidence="7" id="KW-0406">Ion transport</keyword>
<dbReference type="EMBL" id="SMKL01000090">
    <property type="protein sequence ID" value="TDC46750.1"/>
    <property type="molecule type" value="Genomic_DNA"/>
</dbReference>
<reference evidence="11 12" key="1">
    <citation type="submission" date="2019-02" db="EMBL/GenBank/DDBJ databases">
        <title>Draft genome sequences of novel Actinobacteria.</title>
        <authorList>
            <person name="Sahin N."/>
            <person name="Ay H."/>
            <person name="Saygin H."/>
        </authorList>
    </citation>
    <scope>NUCLEOTIDE SEQUENCE [LARGE SCALE GENOMIC DNA]</scope>
    <source>
        <strain evidence="11 12">KC603</strain>
    </source>
</reference>
<feature type="transmembrane region" description="Helical" evidence="9">
    <location>
        <begin position="167"/>
        <end position="186"/>
    </location>
</feature>
<dbReference type="GO" id="GO:0015297">
    <property type="term" value="F:antiporter activity"/>
    <property type="evidence" value="ECO:0007669"/>
    <property type="project" value="UniProtKB-KW"/>
</dbReference>
<evidence type="ECO:0000256" key="9">
    <source>
        <dbReference type="SAM" id="Phobius"/>
    </source>
</evidence>
<feature type="domain" description="Cation/H+ exchanger transmembrane" evidence="10">
    <location>
        <begin position="7"/>
        <end position="371"/>
    </location>
</feature>
<evidence type="ECO:0000256" key="8">
    <source>
        <dbReference type="ARBA" id="ARBA00023136"/>
    </source>
</evidence>
<dbReference type="InterPro" id="IPR038770">
    <property type="entry name" value="Na+/solute_symporter_sf"/>
</dbReference>
<gene>
    <name evidence="11" type="ORF">E1212_26160</name>
</gene>
<evidence type="ECO:0000313" key="12">
    <source>
        <dbReference type="Proteomes" id="UP000295621"/>
    </source>
</evidence>
<dbReference type="GO" id="GO:0016020">
    <property type="term" value="C:membrane"/>
    <property type="evidence" value="ECO:0007669"/>
    <property type="project" value="UniProtKB-SubCell"/>
</dbReference>
<evidence type="ECO:0000256" key="1">
    <source>
        <dbReference type="ARBA" id="ARBA00004141"/>
    </source>
</evidence>
<evidence type="ECO:0000259" key="10">
    <source>
        <dbReference type="Pfam" id="PF00999"/>
    </source>
</evidence>
<comment type="caution">
    <text evidence="11">The sequence shown here is derived from an EMBL/GenBank/DDBJ whole genome shotgun (WGS) entry which is preliminary data.</text>
</comment>
<evidence type="ECO:0000256" key="2">
    <source>
        <dbReference type="ARBA" id="ARBA00005551"/>
    </source>
</evidence>
<feature type="transmembrane region" description="Helical" evidence="9">
    <location>
        <begin position="294"/>
        <end position="313"/>
    </location>
</feature>
<feature type="transmembrane region" description="Helical" evidence="9">
    <location>
        <begin position="233"/>
        <end position="252"/>
    </location>
</feature>
<evidence type="ECO:0000256" key="5">
    <source>
        <dbReference type="ARBA" id="ARBA00022692"/>
    </source>
</evidence>
<organism evidence="11 12">
    <name type="scientific">Jiangella ureilytica</name>
    <dbReference type="NCBI Taxonomy" id="2530374"/>
    <lineage>
        <taxon>Bacteria</taxon>
        <taxon>Bacillati</taxon>
        <taxon>Actinomycetota</taxon>
        <taxon>Actinomycetes</taxon>
        <taxon>Jiangellales</taxon>
        <taxon>Jiangellaceae</taxon>
        <taxon>Jiangella</taxon>
    </lineage>
</organism>
<feature type="transmembrane region" description="Helical" evidence="9">
    <location>
        <begin position="50"/>
        <end position="71"/>
    </location>
</feature>
<keyword evidence="5 9" id="KW-0812">Transmembrane</keyword>
<feature type="transmembrane region" description="Helical" evidence="9">
    <location>
        <begin position="198"/>
        <end position="221"/>
    </location>
</feature>
<evidence type="ECO:0000256" key="6">
    <source>
        <dbReference type="ARBA" id="ARBA00022989"/>
    </source>
</evidence>
<comment type="similarity">
    <text evidence="2">Belongs to the monovalent cation:proton antiporter 2 (CPA2) transporter (TC 2.A.37) family.</text>
</comment>
<keyword evidence="12" id="KW-1185">Reference proteome</keyword>
<keyword evidence="6 9" id="KW-1133">Transmembrane helix</keyword>
<dbReference type="PANTHER" id="PTHR43562:SF1">
    <property type="entry name" value="NA(+)_H(+) ANTIPORTER YJBQ-RELATED"/>
    <property type="match status" value="1"/>
</dbReference>
<feature type="transmembrane region" description="Helical" evidence="9">
    <location>
        <begin position="325"/>
        <end position="345"/>
    </location>
</feature>
<feature type="transmembrane region" description="Helical" evidence="9">
    <location>
        <begin position="108"/>
        <end position="128"/>
    </location>
</feature>
<feature type="transmembrane region" description="Helical" evidence="9">
    <location>
        <begin position="264"/>
        <end position="282"/>
    </location>
</feature>
<keyword evidence="4" id="KW-0050">Antiport</keyword>
<dbReference type="Gene3D" id="1.20.1530.20">
    <property type="match status" value="1"/>
</dbReference>
<dbReference type="PANTHER" id="PTHR43562">
    <property type="entry name" value="NAPA-TYPE SODIUM/HYDROGEN ANTIPORTER"/>
    <property type="match status" value="1"/>
</dbReference>
<keyword evidence="8 9" id="KW-0472">Membrane</keyword>
<dbReference type="Pfam" id="PF00999">
    <property type="entry name" value="Na_H_Exchanger"/>
    <property type="match status" value="1"/>
</dbReference>
<keyword evidence="3" id="KW-0813">Transport</keyword>
<dbReference type="GO" id="GO:1902600">
    <property type="term" value="P:proton transmembrane transport"/>
    <property type="evidence" value="ECO:0007669"/>
    <property type="project" value="InterPro"/>
</dbReference>
<protein>
    <submittedName>
        <fullName evidence="11">Cation:proton antiporter</fullName>
    </submittedName>
</protein>
<evidence type="ECO:0000313" key="11">
    <source>
        <dbReference type="EMBL" id="TDC46750.1"/>
    </source>
</evidence>
<dbReference type="Proteomes" id="UP000295621">
    <property type="component" value="Unassembled WGS sequence"/>
</dbReference>
<comment type="subcellular location">
    <subcellularLocation>
        <location evidence="1">Membrane</location>
        <topology evidence="1">Multi-pass membrane protein</topology>
    </subcellularLocation>
</comment>
<proteinExistence type="inferred from homology"/>
<sequence length="403" mass="41925">MLTVVLAVAVLAPILADRVSRFVTVPSVVWQIGFGVLIGPAVLDWVRATGIVDALSDLGLAFLMLLAGYELEFRLIRGAPLRAAVWAWFASLALGVAAGLLIGGSVAAGLVVGLAMTTTTLGAILPVLRDRGLVRTEFGTRFLAVGATGEFLPIVAVAFALSGERPTHMTFVLVLFGVVAAGAAALARRPRHPAVARLVTVTLGTSAQVAVRFCVLISVAMVALAESLDLDPVLGAFASGVVIHLFLDTGVPRESDEVLKRLEALGFGFFIPIFFIVSGVRFDVGALSDPATLALLPVFLVLFLVVRGAPTTLLQHRALGLRPAVAMGLLAATALPLLVVITRIAQDQGVLSSDLASALVGAGMLSVLIFPAIALRLLDADLVSSPRDTPARSPVRPDPRPGP</sequence>
<accession>A0A4R4RCB6</accession>
<feature type="transmembrane region" description="Helical" evidence="9">
    <location>
        <begin position="357"/>
        <end position="378"/>
    </location>
</feature>
<feature type="transmembrane region" description="Helical" evidence="9">
    <location>
        <begin position="83"/>
        <end position="102"/>
    </location>
</feature>